<gene>
    <name evidence="2" type="ORF">J2S49_001607</name>
</gene>
<feature type="region of interest" description="Disordered" evidence="1">
    <location>
        <begin position="41"/>
        <end position="60"/>
    </location>
</feature>
<feature type="region of interest" description="Disordered" evidence="1">
    <location>
        <begin position="91"/>
        <end position="121"/>
    </location>
</feature>
<name>A0ABT9NEB1_9ACTO</name>
<accession>A0ABT9NEB1</accession>
<dbReference type="Proteomes" id="UP001235966">
    <property type="component" value="Unassembled WGS sequence"/>
</dbReference>
<evidence type="ECO:0000256" key="1">
    <source>
        <dbReference type="SAM" id="MobiDB-lite"/>
    </source>
</evidence>
<protein>
    <submittedName>
        <fullName evidence="2">Uncharacterized protein</fullName>
    </submittedName>
</protein>
<comment type="caution">
    <text evidence="2">The sequence shown here is derived from an EMBL/GenBank/DDBJ whole genome shotgun (WGS) entry which is preliminary data.</text>
</comment>
<feature type="compositionally biased region" description="Low complexity" evidence="1">
    <location>
        <begin position="45"/>
        <end position="58"/>
    </location>
</feature>
<reference evidence="2 3" key="1">
    <citation type="submission" date="2023-07" db="EMBL/GenBank/DDBJ databases">
        <title>Sequencing the genomes of 1000 actinobacteria strains.</title>
        <authorList>
            <person name="Klenk H.-P."/>
        </authorList>
    </citation>
    <scope>NUCLEOTIDE SEQUENCE [LARGE SCALE GENOMIC DNA]</scope>
    <source>
        <strain evidence="2 3">DSM 102162</strain>
    </source>
</reference>
<keyword evidence="3" id="KW-1185">Reference proteome</keyword>
<proteinExistence type="predicted"/>
<sequence length="121" mass="13333">MFGFGTPAGRYDGTPLYENTHNTWLRYGRMKPACTELREPVTENAAWPPTGPGTPWAGDVDEHYFDGWSEPEFSWDEQIRQKMEGTYLKNWGKEAAPTTTEGSAATAAPASSGEAGEKEAK</sequence>
<evidence type="ECO:0000313" key="2">
    <source>
        <dbReference type="EMBL" id="MDP9801531.1"/>
    </source>
</evidence>
<evidence type="ECO:0000313" key="3">
    <source>
        <dbReference type="Proteomes" id="UP001235966"/>
    </source>
</evidence>
<feature type="compositionally biased region" description="Low complexity" evidence="1">
    <location>
        <begin position="94"/>
        <end position="114"/>
    </location>
</feature>
<dbReference type="EMBL" id="JAUSQW010000001">
    <property type="protein sequence ID" value="MDP9801531.1"/>
    <property type="molecule type" value="Genomic_DNA"/>
</dbReference>
<organism evidence="2 3">
    <name type="scientific">Arcanobacterium wilhelmae</name>
    <dbReference type="NCBI Taxonomy" id="1803177"/>
    <lineage>
        <taxon>Bacteria</taxon>
        <taxon>Bacillati</taxon>
        <taxon>Actinomycetota</taxon>
        <taxon>Actinomycetes</taxon>
        <taxon>Actinomycetales</taxon>
        <taxon>Actinomycetaceae</taxon>
        <taxon>Arcanobacterium</taxon>
    </lineage>
</organism>